<dbReference type="EMBL" id="UINC01027654">
    <property type="protein sequence ID" value="SVB07260.1"/>
    <property type="molecule type" value="Genomic_DNA"/>
</dbReference>
<proteinExistence type="predicted"/>
<sequence>VPGGDPPTLTDWCLKSLSGPIGRSLDPEVDLSTLTVVVPSFNRQDYLLRQIRFWASSSARLLIVDGSTLPIDGRIRSAVDAHPGIEYLHHPGGFVERLSLAGGLIETPYAVLLGDDEFHLETGLAAALEVLEGEGDLVGCMGQVLSFSPVGAYRRIVFARAYSSLQGYQVRHDQPRDRLIAAMSEYRMAACYAVLRTPIWRRSWGTIGNWESAHACEMQQAMAVHLLGGLTTTNHIQWLRSIENSPVGNTSEDGGAGVSADQSTGIWFPEWWESPPYETERRAFVTMLTEAVSEKLGVRGDECSQWVSAGAQTFVAGHRGQFDFDVTSHGIAARLRPLVASFLRKIARQFPDRMFLGAKRLRGSVLRTLGRPGGDYYGTVNDLPKVLESEGVRLTSAAAEELSFVETMVREFHTIRDKEN</sequence>
<dbReference type="SUPFAM" id="SSF53448">
    <property type="entry name" value="Nucleotide-diphospho-sugar transferases"/>
    <property type="match status" value="1"/>
</dbReference>
<reference evidence="1" key="1">
    <citation type="submission" date="2018-05" db="EMBL/GenBank/DDBJ databases">
        <authorList>
            <person name="Lanie J.A."/>
            <person name="Ng W.-L."/>
            <person name="Kazmierczak K.M."/>
            <person name="Andrzejewski T.M."/>
            <person name="Davidsen T.M."/>
            <person name="Wayne K.J."/>
            <person name="Tettelin H."/>
            <person name="Glass J.I."/>
            <person name="Rusch D."/>
            <person name="Podicherti R."/>
            <person name="Tsui H.-C.T."/>
            <person name="Winkler M.E."/>
        </authorList>
    </citation>
    <scope>NUCLEOTIDE SEQUENCE</scope>
</reference>
<dbReference type="AlphaFoldDB" id="A0A382B0C6"/>
<protein>
    <recommendedName>
        <fullName evidence="2">Glycosyltransferase 2-like domain-containing protein</fullName>
    </recommendedName>
</protein>
<feature type="non-terminal residue" evidence="1">
    <location>
        <position position="1"/>
    </location>
</feature>
<evidence type="ECO:0008006" key="2">
    <source>
        <dbReference type="Google" id="ProtNLM"/>
    </source>
</evidence>
<dbReference type="CDD" id="cd00761">
    <property type="entry name" value="Glyco_tranf_GTA_type"/>
    <property type="match status" value="1"/>
</dbReference>
<name>A0A382B0C6_9ZZZZ</name>
<dbReference type="InterPro" id="IPR031042">
    <property type="entry name" value="Glyco_TIGR04440"/>
</dbReference>
<organism evidence="1">
    <name type="scientific">marine metagenome</name>
    <dbReference type="NCBI Taxonomy" id="408172"/>
    <lineage>
        <taxon>unclassified sequences</taxon>
        <taxon>metagenomes</taxon>
        <taxon>ecological metagenomes</taxon>
    </lineage>
</organism>
<evidence type="ECO:0000313" key="1">
    <source>
        <dbReference type="EMBL" id="SVB07260.1"/>
    </source>
</evidence>
<accession>A0A382B0C6</accession>
<dbReference type="InterPro" id="IPR029044">
    <property type="entry name" value="Nucleotide-diphossugar_trans"/>
</dbReference>
<dbReference type="NCBIfam" id="TIGR04440">
    <property type="entry name" value="glyco_TIGR04440"/>
    <property type="match status" value="1"/>
</dbReference>
<gene>
    <name evidence="1" type="ORF">METZ01_LOCUS160114</name>
</gene>